<accession>A0AAE4ATC5</accession>
<gene>
    <name evidence="1" type="ORF">J2S73_001301</name>
</gene>
<comment type="caution">
    <text evidence="1">The sequence shown here is derived from an EMBL/GenBank/DDBJ whole genome shotgun (WGS) entry which is preliminary data.</text>
</comment>
<proteinExistence type="predicted"/>
<protein>
    <submittedName>
        <fullName evidence="1">Phage protein U</fullName>
    </submittedName>
</protein>
<evidence type="ECO:0000313" key="1">
    <source>
        <dbReference type="EMBL" id="MDQ0314864.1"/>
    </source>
</evidence>
<sequence length="145" mass="15959">MLYMLGALTFDTRPFNVDGVEREATASIARKPLLGTADGAEFTGEGEDKLTLTGQLLPSRIGGMTELELAHSMRRQGARFPVSRGDGYRFPHWYAIARIRESHKDLTRDGVGFTLTYTIELDSVPAEAGDGQQIIRSLLNLFGVN</sequence>
<dbReference type="AlphaFoldDB" id="A0AAE4ATC5"/>
<dbReference type="RefSeq" id="WP_306884650.1">
    <property type="nucleotide sequence ID" value="NZ_JAUSUL010000001.1"/>
</dbReference>
<dbReference type="EMBL" id="JAUSUL010000001">
    <property type="protein sequence ID" value="MDQ0314864.1"/>
    <property type="molecule type" value="Genomic_DNA"/>
</dbReference>
<name>A0AAE4ATC5_9HYPH</name>
<organism evidence="1 2">
    <name type="scientific">Amorphus orientalis</name>
    <dbReference type="NCBI Taxonomy" id="649198"/>
    <lineage>
        <taxon>Bacteria</taxon>
        <taxon>Pseudomonadati</taxon>
        <taxon>Pseudomonadota</taxon>
        <taxon>Alphaproteobacteria</taxon>
        <taxon>Hyphomicrobiales</taxon>
        <taxon>Amorphaceae</taxon>
        <taxon>Amorphus</taxon>
    </lineage>
</organism>
<dbReference type="Proteomes" id="UP001229244">
    <property type="component" value="Unassembled WGS sequence"/>
</dbReference>
<dbReference type="Pfam" id="PF06995">
    <property type="entry name" value="Phage_P2_GpU"/>
    <property type="match status" value="1"/>
</dbReference>
<evidence type="ECO:0000313" key="2">
    <source>
        <dbReference type="Proteomes" id="UP001229244"/>
    </source>
</evidence>
<reference evidence="1" key="1">
    <citation type="submission" date="2023-07" db="EMBL/GenBank/DDBJ databases">
        <title>Genomic Encyclopedia of Type Strains, Phase IV (KMG-IV): sequencing the most valuable type-strain genomes for metagenomic binning, comparative biology and taxonomic classification.</title>
        <authorList>
            <person name="Goeker M."/>
        </authorList>
    </citation>
    <scope>NUCLEOTIDE SEQUENCE</scope>
    <source>
        <strain evidence="1">DSM 21202</strain>
    </source>
</reference>
<keyword evidence="2" id="KW-1185">Reference proteome</keyword>
<dbReference type="InterPro" id="IPR009734">
    <property type="entry name" value="Myoviridae_GpU"/>
</dbReference>